<evidence type="ECO:0000256" key="5">
    <source>
        <dbReference type="ARBA" id="ARBA00023054"/>
    </source>
</evidence>
<organism evidence="10 11">
    <name type="scientific">Malassezia pachydermatis</name>
    <dbReference type="NCBI Taxonomy" id="77020"/>
    <lineage>
        <taxon>Eukaryota</taxon>
        <taxon>Fungi</taxon>
        <taxon>Dikarya</taxon>
        <taxon>Basidiomycota</taxon>
        <taxon>Ustilaginomycotina</taxon>
        <taxon>Malasseziomycetes</taxon>
        <taxon>Malasseziales</taxon>
        <taxon>Malasseziaceae</taxon>
        <taxon>Malassezia</taxon>
    </lineage>
</organism>
<evidence type="ECO:0000313" key="11">
    <source>
        <dbReference type="Proteomes" id="UP000037751"/>
    </source>
</evidence>
<name>A0A0M8MSK2_9BASI</name>
<evidence type="ECO:0000256" key="8">
    <source>
        <dbReference type="SAM" id="Coils"/>
    </source>
</evidence>
<keyword evidence="4" id="KW-1133">Transmembrane helix</keyword>
<dbReference type="Proteomes" id="UP000037751">
    <property type="component" value="Unassembled WGS sequence"/>
</dbReference>
<evidence type="ECO:0000256" key="7">
    <source>
        <dbReference type="ARBA" id="ARBA00023136"/>
    </source>
</evidence>
<reference evidence="10 11" key="1">
    <citation type="submission" date="2015-07" db="EMBL/GenBank/DDBJ databases">
        <title>Draft Genome Sequence of Malassezia furfur CBS1878 and Malassezia pachydermatis CBS1879.</title>
        <authorList>
            <person name="Triana S."/>
            <person name="Ohm R."/>
            <person name="Gonzalez A."/>
            <person name="DeCock H."/>
            <person name="Restrepo S."/>
            <person name="Celis A."/>
        </authorList>
    </citation>
    <scope>NUCLEOTIDE SEQUENCE [LARGE SCALE GENOMIC DNA]</scope>
    <source>
        <strain evidence="10 11">CBS 1879</strain>
    </source>
</reference>
<evidence type="ECO:0000256" key="9">
    <source>
        <dbReference type="SAM" id="MobiDB-lite"/>
    </source>
</evidence>
<feature type="compositionally biased region" description="Low complexity" evidence="9">
    <location>
        <begin position="161"/>
        <end position="171"/>
    </location>
</feature>
<evidence type="ECO:0000313" key="10">
    <source>
        <dbReference type="EMBL" id="KOS13494.1"/>
    </source>
</evidence>
<dbReference type="InterPro" id="IPR024461">
    <property type="entry name" value="CCDC90-like"/>
</dbReference>
<dbReference type="OrthoDB" id="1552at2759"/>
<dbReference type="PANTHER" id="PTHR14360:SF12">
    <property type="entry name" value="MOZ PROTEIN REPRESENTS A CHROMATIN-ASSOCIATED ACETYLTRANSFERASE"/>
    <property type="match status" value="1"/>
</dbReference>
<dbReference type="Pfam" id="PF07798">
    <property type="entry name" value="CCDC90-like"/>
    <property type="match status" value="1"/>
</dbReference>
<dbReference type="GO" id="GO:0016020">
    <property type="term" value="C:membrane"/>
    <property type="evidence" value="ECO:0007669"/>
    <property type="project" value="UniProtKB-SubCell"/>
</dbReference>
<dbReference type="AlphaFoldDB" id="A0A0M8MSK2"/>
<keyword evidence="3" id="KW-0812">Transmembrane</keyword>
<feature type="compositionally biased region" description="Basic and acidic residues" evidence="9">
    <location>
        <begin position="43"/>
        <end position="65"/>
    </location>
</feature>
<dbReference type="PANTHER" id="PTHR14360">
    <property type="entry name" value="PROTEIN FMP32, MITOCHONDRIAL"/>
    <property type="match status" value="1"/>
</dbReference>
<keyword evidence="11" id="KW-1185">Reference proteome</keyword>
<dbReference type="GO" id="GO:0005739">
    <property type="term" value="C:mitochondrion"/>
    <property type="evidence" value="ECO:0007669"/>
    <property type="project" value="UniProtKB-SubCell"/>
</dbReference>
<feature type="compositionally biased region" description="Basic and acidic residues" evidence="9">
    <location>
        <begin position="149"/>
        <end position="160"/>
    </location>
</feature>
<protein>
    <submittedName>
        <fullName evidence="10">Mitochondrion protein</fullName>
    </submittedName>
</protein>
<evidence type="ECO:0000256" key="2">
    <source>
        <dbReference type="ARBA" id="ARBA00004370"/>
    </source>
</evidence>
<keyword evidence="6" id="KW-0496">Mitochondrion</keyword>
<keyword evidence="7" id="KW-0472">Membrane</keyword>
<feature type="compositionally biased region" description="Low complexity" evidence="9">
    <location>
        <begin position="139"/>
        <end position="148"/>
    </location>
</feature>
<evidence type="ECO:0000256" key="1">
    <source>
        <dbReference type="ARBA" id="ARBA00004173"/>
    </source>
</evidence>
<gene>
    <name evidence="10" type="ORF">Malapachy_0270</name>
</gene>
<feature type="region of interest" description="Disordered" evidence="9">
    <location>
        <begin position="436"/>
        <end position="498"/>
    </location>
</feature>
<dbReference type="EMBL" id="LGAV01000006">
    <property type="protein sequence ID" value="KOS13494.1"/>
    <property type="molecule type" value="Genomic_DNA"/>
</dbReference>
<dbReference type="STRING" id="77020.A0A0M8MSK2"/>
<dbReference type="RefSeq" id="XP_017991126.1">
    <property type="nucleotide sequence ID" value="XM_018134799.1"/>
</dbReference>
<proteinExistence type="predicted"/>
<sequence>MPMFRPAIARTPFQLLTRYTGSRHVPYRLFNTKKPNASTAPSKPKDKNAPKKGKDKEPKSDKGPDSVDAVMPIRTKNGIQAPESPWISGESSDSRLVSPTAEDLLKQRFLHAQKKSPGNTLMTGGSGSATDMPSFFRTSASSATSSSTKETDEKKSDSSKSADASSSSSTSFMEPDETSLMNMSSSSETQSPPKKEEKEPLSKQSAFSDTTVVPFPAFQSAALTPIQRSRAYTIPDQPFDSHVFVRRLLDGGWQRSTPATPNTASSRRHDPAEALMDLTRELLKKRGEALADEHINRGDLDNQLYLFSSALAELRTEVRVRARNDGAALRSLTSLLEREIDGLSQKLQADIEQLKHDIQVDMNNRKTEVQEENNKLELEIQDLNNRFTIFLSDLKTEIEQSIKWDATRRALALVFGITAILVCTLAMADYFSRQEAAASDDTASRGTGSGKSSPARTASRAPIPIDHTLHDQPDELPPKSAEEWGLLPRYESDEARYV</sequence>
<feature type="coiled-coil region" evidence="8">
    <location>
        <begin position="344"/>
        <end position="386"/>
    </location>
</feature>
<feature type="compositionally biased region" description="Polar residues" evidence="9">
    <location>
        <begin position="116"/>
        <end position="131"/>
    </location>
</feature>
<evidence type="ECO:0000256" key="4">
    <source>
        <dbReference type="ARBA" id="ARBA00022989"/>
    </source>
</evidence>
<feature type="compositionally biased region" description="Basic and acidic residues" evidence="9">
    <location>
        <begin position="467"/>
        <end position="482"/>
    </location>
</feature>
<dbReference type="GeneID" id="28726674"/>
<dbReference type="VEuPathDB" id="FungiDB:Malapachy_0270"/>
<evidence type="ECO:0000256" key="6">
    <source>
        <dbReference type="ARBA" id="ARBA00023128"/>
    </source>
</evidence>
<feature type="compositionally biased region" description="Polar residues" evidence="9">
    <location>
        <begin position="444"/>
        <end position="456"/>
    </location>
</feature>
<comment type="subcellular location">
    <subcellularLocation>
        <location evidence="2">Membrane</location>
    </subcellularLocation>
    <subcellularLocation>
        <location evidence="1">Mitochondrion</location>
    </subcellularLocation>
</comment>
<keyword evidence="5 8" id="KW-0175">Coiled coil</keyword>
<accession>A0A0M8MSK2</accession>
<comment type="caution">
    <text evidence="10">The sequence shown here is derived from an EMBL/GenBank/DDBJ whole genome shotgun (WGS) entry which is preliminary data.</text>
</comment>
<feature type="compositionally biased region" description="Low complexity" evidence="9">
    <location>
        <begin position="178"/>
        <end position="192"/>
    </location>
</feature>
<feature type="region of interest" description="Disordered" evidence="9">
    <location>
        <begin position="25"/>
        <end position="208"/>
    </location>
</feature>
<evidence type="ECO:0000256" key="3">
    <source>
        <dbReference type="ARBA" id="ARBA00022692"/>
    </source>
</evidence>